<feature type="region of interest" description="Disordered" evidence="2">
    <location>
        <begin position="85"/>
        <end position="146"/>
    </location>
</feature>
<feature type="compositionally biased region" description="Polar residues" evidence="2">
    <location>
        <begin position="125"/>
        <end position="135"/>
    </location>
</feature>
<reference evidence="3 4" key="1">
    <citation type="journal article" date="2016" name="Nat. Commun.">
        <title>Extremotolerant tardigrade genome and improved radiotolerance of human cultured cells by tardigrade-unique protein.</title>
        <authorList>
            <person name="Hashimoto T."/>
            <person name="Horikawa D.D."/>
            <person name="Saito Y."/>
            <person name="Kuwahara H."/>
            <person name="Kozuka-Hata H."/>
            <person name="Shin-I T."/>
            <person name="Minakuchi Y."/>
            <person name="Ohishi K."/>
            <person name="Motoyama A."/>
            <person name="Aizu T."/>
            <person name="Enomoto A."/>
            <person name="Kondo K."/>
            <person name="Tanaka S."/>
            <person name="Hara Y."/>
            <person name="Koshikawa S."/>
            <person name="Sagara H."/>
            <person name="Miura T."/>
            <person name="Yokobori S."/>
            <person name="Miyagawa K."/>
            <person name="Suzuki Y."/>
            <person name="Kubo T."/>
            <person name="Oyama M."/>
            <person name="Kohara Y."/>
            <person name="Fujiyama A."/>
            <person name="Arakawa K."/>
            <person name="Katayama T."/>
            <person name="Toyoda A."/>
            <person name="Kunieda T."/>
        </authorList>
    </citation>
    <scope>NUCLEOTIDE SEQUENCE [LARGE SCALE GENOMIC DNA]</scope>
    <source>
        <strain evidence="3 4">YOKOZUNA-1</strain>
    </source>
</reference>
<feature type="region of interest" description="Disordered" evidence="2">
    <location>
        <begin position="181"/>
        <end position="577"/>
    </location>
</feature>
<feature type="compositionally biased region" description="Basic and acidic residues" evidence="2">
    <location>
        <begin position="54"/>
        <end position="65"/>
    </location>
</feature>
<gene>
    <name evidence="3" type="primary">RvY_00968-1</name>
    <name evidence="3" type="synonym">RvY_00968.1</name>
    <name evidence="3" type="ORF">RvY_00968</name>
</gene>
<feature type="compositionally biased region" description="Basic residues" evidence="2">
    <location>
        <begin position="111"/>
        <end position="122"/>
    </location>
</feature>
<feature type="compositionally biased region" description="Polar residues" evidence="2">
    <location>
        <begin position="90"/>
        <end position="100"/>
    </location>
</feature>
<feature type="compositionally biased region" description="Polar residues" evidence="2">
    <location>
        <begin position="7"/>
        <end position="34"/>
    </location>
</feature>
<feature type="compositionally biased region" description="Basic residues" evidence="2">
    <location>
        <begin position="559"/>
        <end position="568"/>
    </location>
</feature>
<evidence type="ECO:0000313" key="4">
    <source>
        <dbReference type="Proteomes" id="UP000186922"/>
    </source>
</evidence>
<feature type="compositionally biased region" description="Basic and acidic residues" evidence="2">
    <location>
        <begin position="136"/>
        <end position="146"/>
    </location>
</feature>
<evidence type="ECO:0000313" key="3">
    <source>
        <dbReference type="EMBL" id="GAU88228.1"/>
    </source>
</evidence>
<feature type="compositionally biased region" description="Basic and acidic residues" evidence="2">
    <location>
        <begin position="593"/>
        <end position="608"/>
    </location>
</feature>
<protein>
    <submittedName>
        <fullName evidence="3">Uncharacterized protein</fullName>
    </submittedName>
</protein>
<feature type="compositionally biased region" description="Acidic residues" evidence="2">
    <location>
        <begin position="183"/>
        <end position="193"/>
    </location>
</feature>
<dbReference type="AlphaFoldDB" id="A0A1D1UQ04"/>
<name>A0A1D1UQ04_RAMVA</name>
<feature type="compositionally biased region" description="Acidic residues" evidence="2">
    <location>
        <begin position="246"/>
        <end position="257"/>
    </location>
</feature>
<feature type="compositionally biased region" description="Basic and acidic residues" evidence="2">
    <location>
        <begin position="617"/>
        <end position="631"/>
    </location>
</feature>
<feature type="compositionally biased region" description="Basic and acidic residues" evidence="2">
    <location>
        <begin position="349"/>
        <end position="359"/>
    </location>
</feature>
<feature type="region of interest" description="Disordered" evidence="2">
    <location>
        <begin position="593"/>
        <end position="765"/>
    </location>
</feature>
<dbReference type="EMBL" id="BDGG01000001">
    <property type="protein sequence ID" value="GAU88228.1"/>
    <property type="molecule type" value="Genomic_DNA"/>
</dbReference>
<feature type="compositionally biased region" description="Basic residues" evidence="2">
    <location>
        <begin position="464"/>
        <end position="479"/>
    </location>
</feature>
<comment type="caution">
    <text evidence="3">The sequence shown here is derived from an EMBL/GenBank/DDBJ whole genome shotgun (WGS) entry which is preliminary data.</text>
</comment>
<proteinExistence type="predicted"/>
<feature type="compositionally biased region" description="Basic and acidic residues" evidence="2">
    <location>
        <begin position="681"/>
        <end position="691"/>
    </location>
</feature>
<feature type="compositionally biased region" description="Basic and acidic residues" evidence="2">
    <location>
        <begin position="480"/>
        <end position="517"/>
    </location>
</feature>
<organism evidence="3 4">
    <name type="scientific">Ramazzottius varieornatus</name>
    <name type="common">Water bear</name>
    <name type="synonym">Tardigrade</name>
    <dbReference type="NCBI Taxonomy" id="947166"/>
    <lineage>
        <taxon>Eukaryota</taxon>
        <taxon>Metazoa</taxon>
        <taxon>Ecdysozoa</taxon>
        <taxon>Tardigrada</taxon>
        <taxon>Eutardigrada</taxon>
        <taxon>Parachela</taxon>
        <taxon>Hypsibioidea</taxon>
        <taxon>Ramazzottiidae</taxon>
        <taxon>Ramazzottius</taxon>
    </lineage>
</organism>
<evidence type="ECO:0000256" key="1">
    <source>
        <dbReference type="SAM" id="Coils"/>
    </source>
</evidence>
<feature type="compositionally biased region" description="Basic and acidic residues" evidence="2">
    <location>
        <begin position="441"/>
        <end position="462"/>
    </location>
</feature>
<feature type="compositionally biased region" description="Basic and acidic residues" evidence="2">
    <location>
        <begin position="267"/>
        <end position="297"/>
    </location>
</feature>
<feature type="compositionally biased region" description="Basic and acidic residues" evidence="2">
    <location>
        <begin position="367"/>
        <end position="378"/>
    </location>
</feature>
<feature type="compositionally biased region" description="Basic residues" evidence="2">
    <location>
        <begin position="518"/>
        <end position="531"/>
    </location>
</feature>
<evidence type="ECO:0000256" key="2">
    <source>
        <dbReference type="SAM" id="MobiDB-lite"/>
    </source>
</evidence>
<dbReference type="OrthoDB" id="10684247at2759"/>
<feature type="compositionally biased region" description="Polar residues" evidence="2">
    <location>
        <begin position="635"/>
        <end position="650"/>
    </location>
</feature>
<dbReference type="Proteomes" id="UP000186922">
    <property type="component" value="Unassembled WGS sequence"/>
</dbReference>
<keyword evidence="1" id="KW-0175">Coiled coil</keyword>
<feature type="compositionally biased region" description="Basic and acidic residues" evidence="2">
    <location>
        <begin position="698"/>
        <end position="754"/>
    </location>
</feature>
<accession>A0A1D1UQ04</accession>
<keyword evidence="4" id="KW-1185">Reference proteome</keyword>
<feature type="compositionally biased region" description="Basic and acidic residues" evidence="2">
    <location>
        <begin position="416"/>
        <end position="434"/>
    </location>
</feature>
<sequence>MLPVISLTGSKSKTDVTGSGSKTNVAPDKITSSKSKTDIVPDNIINAQSSTDAVPEKVVSEDSRPDIVIFVPDKHEPRKALSVEDDELKLSTSSTENLRPLNDDTTGHSVHPIKRKKKKKDKPRVNTSEDSSQTYRDLRDGGDDMVKPEELQINNKHMIRKTIYVPIMDELNMPIWDARDDAAAEQDEEDEDEIKPQVTDGGFGGDTSLRGYRNYEFDQPNSPWDANDYNDYRDSSPVNLRRTTEEADMGPDPTDEEYWSRRSKTPRPHDRVKDSEQRDSERRRNNSSLRREDERRKYSQCPSGSPFDEYNSGRYRRPSITREMIEEARRLLASPRDRSMGQTCNLSFSEDRRKDNREDEQPDDPQDNGKVKIDERLLRSGTSRARRGQRDSLNRDATFGEAEAIRGSGPESTVDGSRERRREEYREGSRERSRERRHKENRSPRGTGEETREERPSDEVRPKALSRHIPHKPGHRPKKKEQDFRDQDPNDDKNGPSRADEQRYSDDITTKTADGHHKVFVGRNKKVHHTHREYEQKINFGEKPPDLEHFRTSKEPAIRRKKNKHARRDHRDTQTSGITLKFESNHDMIKYENKYESRPKYKEGKEPQLGDLDYVDSADRIKAGEGMDRHGRQLLTPSAGSQESVQTIPSYDQLDLAGESPTKPDPRLILSPPRPESTPKSIDKLFSHRDSSGNYIQKPKEKRADEEPRKMPDRSSAKEKGKNELKPPTEEPKKERAEKTRKENSRPTEKRKVEPVALNRPCRSPQSAPCYPPPGCAAAFSLLDLPPTGSQIARQSNDPRLEVYQPTASYTAVELRLLITRIIKRMENRHRLKSRLRTELGIVRQEQERQVALTDELVNRYNSLTNTYENLKKRKCELECAFSPKRFEEMRCQFQAFKQRLCAEVEKRDSAMDTLMRTTDQTLCLFEKTAQNVEDQWLQELTYLRGENAVLDAEYYRTQAAIRQLETDTKKAAEKTKRTLNKLPPPCPVPVCLPLNTCPTSARVLSEARRDRALYYDQVLSLRQQFERAVGARNAKTEQHFQQFEQQLVGISKGLQHVLKTLASVTCDMTPVLTHPVVGCFVASARSMKMDVVEETVTRARQENQRLLEATRNCRKESDDQNELSFAIPEAGQVEYALLPKYRRVVGEEKGHGEGCRVQYH</sequence>
<feature type="compositionally biased region" description="Basic and acidic residues" evidence="2">
    <location>
        <begin position="543"/>
        <end position="558"/>
    </location>
</feature>
<feature type="compositionally biased region" description="Basic and acidic residues" evidence="2">
    <location>
        <begin position="323"/>
        <end position="339"/>
    </location>
</feature>
<feature type="region of interest" description="Disordered" evidence="2">
    <location>
        <begin position="1"/>
        <end position="65"/>
    </location>
</feature>
<feature type="coiled-coil region" evidence="1">
    <location>
        <begin position="1090"/>
        <end position="1117"/>
    </location>
</feature>